<evidence type="ECO:0000256" key="4">
    <source>
        <dbReference type="ARBA" id="ARBA00022771"/>
    </source>
</evidence>
<dbReference type="GO" id="GO:0008270">
    <property type="term" value="F:zinc ion binding"/>
    <property type="evidence" value="ECO:0007669"/>
    <property type="project" value="UniProtKB-KW"/>
</dbReference>
<feature type="compositionally biased region" description="Acidic residues" evidence="10">
    <location>
        <begin position="111"/>
        <end position="125"/>
    </location>
</feature>
<dbReference type="InterPro" id="IPR051059">
    <property type="entry name" value="VerF-like"/>
</dbReference>
<dbReference type="FunFam" id="3.30.160.60:FF:000758">
    <property type="entry name" value="C2H2 transcription factor, putative"/>
    <property type="match status" value="1"/>
</dbReference>
<evidence type="ECO:0000313" key="12">
    <source>
        <dbReference type="EMBL" id="PVH99047.1"/>
    </source>
</evidence>
<evidence type="ECO:0000313" key="13">
    <source>
        <dbReference type="Proteomes" id="UP000244855"/>
    </source>
</evidence>
<feature type="compositionally biased region" description="Polar residues" evidence="10">
    <location>
        <begin position="704"/>
        <end position="716"/>
    </location>
</feature>
<dbReference type="GO" id="GO:0051701">
    <property type="term" value="P:biological process involved in interaction with host"/>
    <property type="evidence" value="ECO:0007669"/>
    <property type="project" value="UniProtKB-ARBA"/>
</dbReference>
<feature type="region of interest" description="Disordered" evidence="10">
    <location>
        <begin position="199"/>
        <end position="272"/>
    </location>
</feature>
<dbReference type="PROSITE" id="PS50157">
    <property type="entry name" value="ZINC_FINGER_C2H2_2"/>
    <property type="match status" value="2"/>
</dbReference>
<keyword evidence="4 9" id="KW-0863">Zinc-finger</keyword>
<reference evidence="12 13" key="1">
    <citation type="journal article" date="2018" name="Sci. Rep.">
        <title>Comparative genomics provides insights into the lifestyle and reveals functional heterogeneity of dark septate endophytic fungi.</title>
        <authorList>
            <person name="Knapp D.G."/>
            <person name="Nemeth J.B."/>
            <person name="Barry K."/>
            <person name="Hainaut M."/>
            <person name="Henrissat B."/>
            <person name="Johnson J."/>
            <person name="Kuo A."/>
            <person name="Lim J.H.P."/>
            <person name="Lipzen A."/>
            <person name="Nolan M."/>
            <person name="Ohm R.A."/>
            <person name="Tamas L."/>
            <person name="Grigoriev I.V."/>
            <person name="Spatafora J.W."/>
            <person name="Nagy L.G."/>
            <person name="Kovacs G.M."/>
        </authorList>
    </citation>
    <scope>NUCLEOTIDE SEQUENCE [LARGE SCALE GENOMIC DNA]</scope>
    <source>
        <strain evidence="12 13">DSE2036</strain>
    </source>
</reference>
<keyword evidence="5" id="KW-0862">Zinc</keyword>
<feature type="region of interest" description="Disordered" evidence="10">
    <location>
        <begin position="532"/>
        <end position="743"/>
    </location>
</feature>
<sequence>MSTFQAVNTTLTVPDPPPSRPGEETTPTTPRPNSNFFVESKPSEEVRADDSAAKTPTRNSFGLAAQRPLPSSPYTPSREFSATPNSRQGVKRESSHHSSHSVGSQDVEMGGGDDEGIASDDESVNDDAKQASKKKKSQRFFCTQYPPCTLSFTRSEHLARHIRKHTGERPFQCHCQRRFSRLDNLRQHAQTVHVNEDIPGNSLAAQGTRFQRQIRTDRVRPPGNRSRANTLGSTTGTHSRGHSRNLSASSIASTASSINVPPSPDVRRRPPPLAMANDGAARARLSLNIVDSYNPPLMGSPGPTIVDYNPQSNGASTPTSATFSTVTGSPGRFGSALQSPISSSSRPVSWSGAAPSERRLSVPASGNPFSGPPGQFVPSFITPLPSSTSSTFSNQSSVYASPIASNFSESRRESNAEADWRRRTWHPGTYAGPRPATSGLGYYQNLDAPGPTFTSQPAASQTTRLPGIESFDHAPPMPSLPRRQPSPMQIDTAARPVTYHAPTETSFRPRHEKRTSISWDTTLQNGINSLEIASPHTPREQWSQYRNSTGQVTGPRPTTAPHPGYLNEPQTNVPPPPIQLPSSDRAKGSQDSPVTPKKNKRQAWYNGPLAHPGQAQPQPPQSQVPTQTGRFVQRTSPEDSSSSEGVPTPSNTSMTEYHPAIVHSNGYVEPHPSGPSGLPVEVHKPAPQGSIMDRPHPIHHNYHQYASQSHTDSAYRSQREPERGPASLGQPLPPPPATDMRRLEALVAVATGERQAVGEQI</sequence>
<evidence type="ECO:0000256" key="9">
    <source>
        <dbReference type="PROSITE-ProRule" id="PRU00042"/>
    </source>
</evidence>
<comment type="subcellular location">
    <subcellularLocation>
        <location evidence="1">Nucleus</location>
    </subcellularLocation>
</comment>
<evidence type="ECO:0000256" key="7">
    <source>
        <dbReference type="ARBA" id="ARBA00023163"/>
    </source>
</evidence>
<proteinExistence type="predicted"/>
<dbReference type="GO" id="GO:0000978">
    <property type="term" value="F:RNA polymerase II cis-regulatory region sequence-specific DNA binding"/>
    <property type="evidence" value="ECO:0007669"/>
    <property type="project" value="InterPro"/>
</dbReference>
<feature type="compositionally biased region" description="Polar residues" evidence="10">
    <location>
        <begin position="312"/>
        <end position="328"/>
    </location>
</feature>
<keyword evidence="6" id="KW-0805">Transcription regulation</keyword>
<name>A0A2V1DLF9_9PLEO</name>
<dbReference type="GO" id="GO:0005634">
    <property type="term" value="C:nucleus"/>
    <property type="evidence" value="ECO:0007669"/>
    <property type="project" value="UniProtKB-SubCell"/>
</dbReference>
<dbReference type="Gene3D" id="3.30.160.60">
    <property type="entry name" value="Classic Zinc Finger"/>
    <property type="match status" value="2"/>
</dbReference>
<feature type="compositionally biased region" description="Low complexity" evidence="10">
    <location>
        <begin position="24"/>
        <end position="35"/>
    </location>
</feature>
<feature type="domain" description="C2H2-type" evidence="11">
    <location>
        <begin position="140"/>
        <end position="170"/>
    </location>
</feature>
<feature type="compositionally biased region" description="Polar residues" evidence="10">
    <location>
        <begin position="628"/>
        <end position="655"/>
    </location>
</feature>
<keyword evidence="13" id="KW-1185">Reference proteome</keyword>
<feature type="compositionally biased region" description="Low complexity" evidence="10">
    <location>
        <begin position="378"/>
        <end position="394"/>
    </location>
</feature>
<evidence type="ECO:0000256" key="6">
    <source>
        <dbReference type="ARBA" id="ARBA00023015"/>
    </source>
</evidence>
<dbReference type="FunFam" id="3.30.160.60:FF:000606">
    <property type="entry name" value="C2H2 transcription factor, putative"/>
    <property type="match status" value="1"/>
</dbReference>
<keyword evidence="2" id="KW-0479">Metal-binding</keyword>
<feature type="compositionally biased region" description="Polar residues" evidence="10">
    <location>
        <begin position="540"/>
        <end position="552"/>
    </location>
</feature>
<gene>
    <name evidence="12" type="ORF">DM02DRAFT_529831</name>
</gene>
<dbReference type="InterPro" id="IPR013087">
    <property type="entry name" value="Znf_C2H2_type"/>
</dbReference>
<evidence type="ECO:0000256" key="1">
    <source>
        <dbReference type="ARBA" id="ARBA00004123"/>
    </source>
</evidence>
<accession>A0A2V1DLF9</accession>
<feature type="compositionally biased region" description="Polar residues" evidence="10">
    <location>
        <begin position="1"/>
        <end position="12"/>
    </location>
</feature>
<feature type="compositionally biased region" description="Polar residues" evidence="10">
    <location>
        <begin position="226"/>
        <end position="238"/>
    </location>
</feature>
<evidence type="ECO:0000256" key="8">
    <source>
        <dbReference type="ARBA" id="ARBA00023242"/>
    </source>
</evidence>
<dbReference type="GO" id="GO:0000785">
    <property type="term" value="C:chromatin"/>
    <property type="evidence" value="ECO:0007669"/>
    <property type="project" value="TreeGrafter"/>
</dbReference>
<evidence type="ECO:0000256" key="2">
    <source>
        <dbReference type="ARBA" id="ARBA00022723"/>
    </source>
</evidence>
<dbReference type="AlphaFoldDB" id="A0A2V1DLF9"/>
<feature type="compositionally biased region" description="Low complexity" evidence="10">
    <location>
        <begin position="247"/>
        <end position="260"/>
    </location>
</feature>
<feature type="compositionally biased region" description="Low complexity" evidence="10">
    <location>
        <begin position="335"/>
        <end position="351"/>
    </location>
</feature>
<feature type="compositionally biased region" description="Polar residues" evidence="10">
    <location>
        <begin position="452"/>
        <end position="464"/>
    </location>
</feature>
<dbReference type="PANTHER" id="PTHR40626">
    <property type="entry name" value="MIP31509P"/>
    <property type="match status" value="1"/>
</dbReference>
<dbReference type="SUPFAM" id="SSF57667">
    <property type="entry name" value="beta-beta-alpha zinc fingers"/>
    <property type="match status" value="1"/>
</dbReference>
<keyword evidence="8" id="KW-0539">Nucleus</keyword>
<feature type="region of interest" description="Disordered" evidence="10">
    <location>
        <begin position="312"/>
        <end position="394"/>
    </location>
</feature>
<keyword evidence="3" id="KW-0677">Repeat</keyword>
<dbReference type="OrthoDB" id="624345at2759"/>
<protein>
    <recommendedName>
        <fullName evidence="11">C2H2-type domain-containing protein</fullName>
    </recommendedName>
</protein>
<feature type="region of interest" description="Disordered" evidence="10">
    <location>
        <begin position="425"/>
        <end position="519"/>
    </location>
</feature>
<feature type="region of interest" description="Disordered" evidence="10">
    <location>
        <begin position="1"/>
        <end position="138"/>
    </location>
</feature>
<dbReference type="PANTHER" id="PTHR40626:SF32">
    <property type="entry name" value="ZINC FINGER PROTEIN RST2"/>
    <property type="match status" value="1"/>
</dbReference>
<feature type="compositionally biased region" description="Polar residues" evidence="10">
    <location>
        <begin position="203"/>
        <end position="213"/>
    </location>
</feature>
<feature type="compositionally biased region" description="Polar residues" evidence="10">
    <location>
        <begin position="72"/>
        <end position="88"/>
    </location>
</feature>
<dbReference type="Proteomes" id="UP000244855">
    <property type="component" value="Unassembled WGS sequence"/>
</dbReference>
<dbReference type="STRING" id="97972.A0A2V1DLF9"/>
<dbReference type="InterPro" id="IPR036236">
    <property type="entry name" value="Znf_C2H2_sf"/>
</dbReference>
<dbReference type="EMBL" id="KZ805400">
    <property type="protein sequence ID" value="PVH99047.1"/>
    <property type="molecule type" value="Genomic_DNA"/>
</dbReference>
<keyword evidence="7" id="KW-0804">Transcription</keyword>
<evidence type="ECO:0000256" key="3">
    <source>
        <dbReference type="ARBA" id="ARBA00022737"/>
    </source>
</evidence>
<feature type="domain" description="C2H2-type" evidence="11">
    <location>
        <begin position="171"/>
        <end position="198"/>
    </location>
</feature>
<dbReference type="GO" id="GO:0000981">
    <property type="term" value="F:DNA-binding transcription factor activity, RNA polymerase II-specific"/>
    <property type="evidence" value="ECO:0007669"/>
    <property type="project" value="InterPro"/>
</dbReference>
<evidence type="ECO:0000256" key="5">
    <source>
        <dbReference type="ARBA" id="ARBA00022833"/>
    </source>
</evidence>
<evidence type="ECO:0000259" key="11">
    <source>
        <dbReference type="PROSITE" id="PS50157"/>
    </source>
</evidence>
<evidence type="ECO:0000256" key="10">
    <source>
        <dbReference type="SAM" id="MobiDB-lite"/>
    </source>
</evidence>
<feature type="compositionally biased region" description="Basic and acidic residues" evidence="10">
    <location>
        <begin position="41"/>
        <end position="52"/>
    </location>
</feature>
<organism evidence="12 13">
    <name type="scientific">Periconia macrospinosa</name>
    <dbReference type="NCBI Taxonomy" id="97972"/>
    <lineage>
        <taxon>Eukaryota</taxon>
        <taxon>Fungi</taxon>
        <taxon>Dikarya</taxon>
        <taxon>Ascomycota</taxon>
        <taxon>Pezizomycotina</taxon>
        <taxon>Dothideomycetes</taxon>
        <taxon>Pleosporomycetidae</taxon>
        <taxon>Pleosporales</taxon>
        <taxon>Massarineae</taxon>
        <taxon>Periconiaceae</taxon>
        <taxon>Periconia</taxon>
    </lineage>
</organism>